<keyword evidence="2" id="KW-0472">Membrane</keyword>
<keyword evidence="2" id="KW-0812">Transmembrane</keyword>
<organism evidence="3 4">
    <name type="scientific">Spodoptera exigua</name>
    <name type="common">Beet armyworm</name>
    <name type="synonym">Noctua fulgens</name>
    <dbReference type="NCBI Taxonomy" id="7107"/>
    <lineage>
        <taxon>Eukaryota</taxon>
        <taxon>Metazoa</taxon>
        <taxon>Ecdysozoa</taxon>
        <taxon>Arthropoda</taxon>
        <taxon>Hexapoda</taxon>
        <taxon>Insecta</taxon>
        <taxon>Pterygota</taxon>
        <taxon>Neoptera</taxon>
        <taxon>Endopterygota</taxon>
        <taxon>Lepidoptera</taxon>
        <taxon>Glossata</taxon>
        <taxon>Ditrysia</taxon>
        <taxon>Noctuoidea</taxon>
        <taxon>Noctuidae</taxon>
        <taxon>Amphipyrinae</taxon>
        <taxon>Spodoptera</taxon>
    </lineage>
</organism>
<proteinExistence type="predicted"/>
<accession>A0A922M4T9</accession>
<feature type="compositionally biased region" description="Polar residues" evidence="1">
    <location>
        <begin position="39"/>
        <end position="48"/>
    </location>
</feature>
<evidence type="ECO:0000313" key="3">
    <source>
        <dbReference type="EMBL" id="KAH9630163.1"/>
    </source>
</evidence>
<dbReference type="InterPro" id="IPR022048">
    <property type="entry name" value="Envelope_fusion-like"/>
</dbReference>
<keyword evidence="2" id="KW-1133">Transmembrane helix</keyword>
<feature type="transmembrane region" description="Helical" evidence="2">
    <location>
        <begin position="738"/>
        <end position="758"/>
    </location>
</feature>
<dbReference type="Proteomes" id="UP000814243">
    <property type="component" value="Unassembled WGS sequence"/>
</dbReference>
<feature type="region of interest" description="Disordered" evidence="1">
    <location>
        <begin position="775"/>
        <end position="800"/>
    </location>
</feature>
<evidence type="ECO:0000256" key="2">
    <source>
        <dbReference type="SAM" id="Phobius"/>
    </source>
</evidence>
<evidence type="ECO:0008006" key="5">
    <source>
        <dbReference type="Google" id="ProtNLM"/>
    </source>
</evidence>
<dbReference type="Pfam" id="PF12259">
    <property type="entry name" value="Baculo_F"/>
    <property type="match status" value="1"/>
</dbReference>
<feature type="compositionally biased region" description="Low complexity" evidence="1">
    <location>
        <begin position="49"/>
        <end position="69"/>
    </location>
</feature>
<protein>
    <recommendedName>
        <fullName evidence="5">Envelope protein</fullName>
    </recommendedName>
</protein>
<name>A0A922M4T9_SPOEX</name>
<evidence type="ECO:0000256" key="1">
    <source>
        <dbReference type="SAM" id="MobiDB-lite"/>
    </source>
</evidence>
<feature type="compositionally biased region" description="Polar residues" evidence="1">
    <location>
        <begin position="79"/>
        <end position="92"/>
    </location>
</feature>
<gene>
    <name evidence="3" type="ORF">HF086_004869</name>
</gene>
<dbReference type="AlphaFoldDB" id="A0A922M4T9"/>
<reference evidence="3" key="1">
    <citation type="journal article" date="2021" name="G3 (Bethesda)">
        <title>Genome and transcriptome analysis of the beet armyworm Spodoptera exigua reveals targets for pest control. .</title>
        <authorList>
            <person name="Simon S."/>
            <person name="Breeschoten T."/>
            <person name="Jansen H.J."/>
            <person name="Dirks R.P."/>
            <person name="Schranz M.E."/>
            <person name="Ros V.I.D."/>
        </authorList>
    </citation>
    <scope>NUCLEOTIDE SEQUENCE</scope>
    <source>
        <strain evidence="3">TB_SE_WUR_2020</strain>
    </source>
</reference>
<evidence type="ECO:0000313" key="4">
    <source>
        <dbReference type="Proteomes" id="UP000814243"/>
    </source>
</evidence>
<comment type="caution">
    <text evidence="3">The sequence shown here is derived from an EMBL/GenBank/DDBJ whole genome shotgun (WGS) entry which is preliminary data.</text>
</comment>
<sequence length="812" mass="91434">MLSAKGEEPPQYDKSEESLEYKALDKDLTDLLISPPSFNPETLNSPTSDPLALNDNDLLPLPEIEPTPESSKILKENTENNLPSTTGCSSTPDAPATTPLVQQPNANPEIVNDLPDLFDDNYPAFLKTIARKDNISFNTVIQEHNEDITKSKYKIIILPTSIDLDESNPYIQNIIDNLPNSSEIIHKERSLNSSAQGQPNQSFIEPINSSSGLYFDYLGKLRINNIELNIVIPVDISHFKPHIDNIKSALSVTEKLCKQTRIIEITSTCYNNLKPLIVRFQDMSRELTSISHLIDNRTKRSAWISGAGTILKKIFGTLDENDGLQYDEAIKTLQLNEKKLASLIKENILVTTSVLTQYNATLSKIIENEANSKEAIDKLSTNIRNITEMTNGLQIQASVNEVINALETSILTLSFQLEDIINAILFSSQNILHPAIATPTQLHKELADNYRHLPSDLELPVPLDIKSIHIILSISKLVCYYASNKVIFILQVPMVKTQEYALFHNIALPTPHNTSNPNSFSLILPDYKYLAMTKDKSFYCTFNSLEICKTVTPGNYICDIENVYSTEAKPICESELLTKVISVKPTQCHTKNLIGKVNIWKPLINNKWIFVQSKPNKISIDCLNNRLQETTISGTGILTIPKHCIAYCKSTTLIPKRNTFNITSPIRHFPDFNLINDSCCTIDLVYKNVSAILPVKLNNIDLDDLHTDYSDKIKSILKNLEPIVDPPTPHIVTYGTHYSVVTMAIVIFILIFLNYLVYKKICKRYNRSRRNRTNICKTSSQPEPDLEMTDRQTDCEDSTPNMSNIAPLRITI</sequence>
<feature type="region of interest" description="Disordered" evidence="1">
    <location>
        <begin position="1"/>
        <end position="108"/>
    </location>
</feature>
<feature type="compositionally biased region" description="Basic and acidic residues" evidence="1">
    <location>
        <begin position="1"/>
        <end position="29"/>
    </location>
</feature>
<dbReference type="EMBL" id="JACEFF010000837">
    <property type="protein sequence ID" value="KAH9630163.1"/>
    <property type="molecule type" value="Genomic_DNA"/>
</dbReference>